<organism evidence="3 4">
    <name type="scientific">Mucilaginibacter hurinus</name>
    <dbReference type="NCBI Taxonomy" id="2201324"/>
    <lineage>
        <taxon>Bacteria</taxon>
        <taxon>Pseudomonadati</taxon>
        <taxon>Bacteroidota</taxon>
        <taxon>Sphingobacteriia</taxon>
        <taxon>Sphingobacteriales</taxon>
        <taxon>Sphingobacteriaceae</taxon>
        <taxon>Mucilaginibacter</taxon>
    </lineage>
</organism>
<dbReference type="SUPFAM" id="SSF51735">
    <property type="entry name" value="NAD(P)-binding Rossmann-fold domains"/>
    <property type="match status" value="1"/>
</dbReference>
<dbReference type="Gene3D" id="3.40.50.720">
    <property type="entry name" value="NAD(P)-binding Rossmann-like Domain"/>
    <property type="match status" value="1"/>
</dbReference>
<evidence type="ECO:0000313" key="4">
    <source>
        <dbReference type="Proteomes" id="UP000253209"/>
    </source>
</evidence>
<keyword evidence="4" id="KW-1185">Reference proteome</keyword>
<dbReference type="CDD" id="cd05266">
    <property type="entry name" value="SDR_a4"/>
    <property type="match status" value="1"/>
</dbReference>
<accession>A0A367GRZ7</accession>
<dbReference type="RefSeq" id="WP_114004256.1">
    <property type="nucleotide sequence ID" value="NZ_QGDC01000002.1"/>
</dbReference>
<dbReference type="AlphaFoldDB" id="A0A367GRZ7"/>
<name>A0A367GRZ7_9SPHI</name>
<gene>
    <name evidence="3" type="ORF">DJ568_05660</name>
</gene>
<dbReference type="InterPro" id="IPR051783">
    <property type="entry name" value="NAD(P)-dependent_oxidoreduct"/>
</dbReference>
<evidence type="ECO:0000313" key="3">
    <source>
        <dbReference type="EMBL" id="RCH56219.1"/>
    </source>
</evidence>
<dbReference type="InterPro" id="IPR036291">
    <property type="entry name" value="NAD(P)-bd_dom_sf"/>
</dbReference>
<dbReference type="Pfam" id="PF13460">
    <property type="entry name" value="NAD_binding_10"/>
    <property type="match status" value="1"/>
</dbReference>
<dbReference type="OrthoDB" id="751203at2"/>
<sequence length="268" mass="29275">MNKKVTVSILGCGWYGLALAKSLIAQGIQVKGSTTSAEKLGTLKEHGITPFIVDTTADGINFDPAFFNCDILWIAIPPKRKAGEVDDYIKKIQQIVEAAKRYRVKQVIHISSTGIYGDHNHEVDELTPPEPTSVSGKALLDVEDLLRAQTAFGATIVRFGGLFGPGRNPGRFFAGKKNIPNGQAPVNMIHLDDCIGISHAIMAKQAFGHTFNACSPYHPPKADFYTKAASSSGMEKPEFIDELNEWKIVNSVYVNEVLGYTFNSSNYP</sequence>
<dbReference type="GO" id="GO:0005737">
    <property type="term" value="C:cytoplasm"/>
    <property type="evidence" value="ECO:0007669"/>
    <property type="project" value="TreeGrafter"/>
</dbReference>
<evidence type="ECO:0000256" key="1">
    <source>
        <dbReference type="SAM" id="SignalP"/>
    </source>
</evidence>
<keyword evidence="1" id="KW-0732">Signal</keyword>
<dbReference type="Proteomes" id="UP000253209">
    <property type="component" value="Unassembled WGS sequence"/>
</dbReference>
<dbReference type="PANTHER" id="PTHR48079">
    <property type="entry name" value="PROTEIN YEEZ"/>
    <property type="match status" value="1"/>
</dbReference>
<feature type="domain" description="NAD(P)-binding" evidence="2">
    <location>
        <begin position="13"/>
        <end position="167"/>
    </location>
</feature>
<feature type="signal peptide" evidence="1">
    <location>
        <begin position="1"/>
        <end position="20"/>
    </location>
</feature>
<proteinExistence type="predicted"/>
<feature type="chain" id="PRO_5017049573" evidence="1">
    <location>
        <begin position="21"/>
        <end position="268"/>
    </location>
</feature>
<dbReference type="PANTHER" id="PTHR48079:SF6">
    <property type="entry name" value="NAD(P)-BINDING DOMAIN-CONTAINING PROTEIN-RELATED"/>
    <property type="match status" value="1"/>
</dbReference>
<dbReference type="InterPro" id="IPR016040">
    <property type="entry name" value="NAD(P)-bd_dom"/>
</dbReference>
<dbReference type="EMBL" id="QGDC01000002">
    <property type="protein sequence ID" value="RCH56219.1"/>
    <property type="molecule type" value="Genomic_DNA"/>
</dbReference>
<protein>
    <submittedName>
        <fullName evidence="3">SDR family NAD(P)-dependent oxidoreductase</fullName>
    </submittedName>
</protein>
<dbReference type="GO" id="GO:0004029">
    <property type="term" value="F:aldehyde dehydrogenase (NAD+) activity"/>
    <property type="evidence" value="ECO:0007669"/>
    <property type="project" value="TreeGrafter"/>
</dbReference>
<reference evidence="3 4" key="1">
    <citation type="submission" date="2018-05" db="EMBL/GenBank/DDBJ databases">
        <title>Mucilaginibacter hurinus sp. nov., isolated from briquette warehouse soil.</title>
        <authorList>
            <person name="Choi L."/>
        </authorList>
    </citation>
    <scope>NUCLEOTIDE SEQUENCE [LARGE SCALE GENOMIC DNA]</scope>
    <source>
        <strain evidence="3 4">ZR32</strain>
    </source>
</reference>
<comment type="caution">
    <text evidence="3">The sequence shown here is derived from an EMBL/GenBank/DDBJ whole genome shotgun (WGS) entry which is preliminary data.</text>
</comment>
<evidence type="ECO:0000259" key="2">
    <source>
        <dbReference type="Pfam" id="PF13460"/>
    </source>
</evidence>